<name>A0ABT5HQN0_9CAUL</name>
<feature type="signal peptide" evidence="1">
    <location>
        <begin position="1"/>
        <end position="28"/>
    </location>
</feature>
<proteinExistence type="predicted"/>
<protein>
    <submittedName>
        <fullName evidence="2">Uncharacterized protein</fullName>
    </submittedName>
</protein>
<comment type="caution">
    <text evidence="2">The sequence shown here is derived from an EMBL/GenBank/DDBJ whole genome shotgun (WGS) entry which is preliminary data.</text>
</comment>
<dbReference type="EMBL" id="JAQQKX010000001">
    <property type="protein sequence ID" value="MDC7682130.1"/>
    <property type="molecule type" value="Genomic_DNA"/>
</dbReference>
<gene>
    <name evidence="2" type="ORF">PQU92_02515</name>
</gene>
<sequence>MKFIYVKRFTSFVITSLFAAFVFSTANAQECVTAEEIFAAANLVESTNEAAIDAYEAVYMYYTSPLYSFVDLQYGRYSEWCANGDPLPVEIYECRERVEIERVAEHHSNILELEIAAEARHDEWMAADADFVYLQSLTPCPI</sequence>
<evidence type="ECO:0000313" key="2">
    <source>
        <dbReference type="EMBL" id="MDC7682130.1"/>
    </source>
</evidence>
<reference evidence="2 3" key="1">
    <citation type="submission" date="2023-01" db="EMBL/GenBank/DDBJ databases">
        <title>Novel species of the genus Asticcacaulis isolated from rivers.</title>
        <authorList>
            <person name="Lu H."/>
        </authorList>
    </citation>
    <scope>NUCLEOTIDE SEQUENCE [LARGE SCALE GENOMIC DNA]</scope>
    <source>
        <strain evidence="2 3">BYS171W</strain>
    </source>
</reference>
<keyword evidence="3" id="KW-1185">Reference proteome</keyword>
<accession>A0ABT5HQN0</accession>
<organism evidence="2 3">
    <name type="scientific">Asticcacaulis aquaticus</name>
    <dbReference type="NCBI Taxonomy" id="2984212"/>
    <lineage>
        <taxon>Bacteria</taxon>
        <taxon>Pseudomonadati</taxon>
        <taxon>Pseudomonadota</taxon>
        <taxon>Alphaproteobacteria</taxon>
        <taxon>Caulobacterales</taxon>
        <taxon>Caulobacteraceae</taxon>
        <taxon>Asticcacaulis</taxon>
    </lineage>
</organism>
<dbReference type="Proteomes" id="UP001214854">
    <property type="component" value="Unassembled WGS sequence"/>
</dbReference>
<evidence type="ECO:0000256" key="1">
    <source>
        <dbReference type="SAM" id="SignalP"/>
    </source>
</evidence>
<dbReference type="RefSeq" id="WP_272746633.1">
    <property type="nucleotide sequence ID" value="NZ_JAQQKX010000001.1"/>
</dbReference>
<feature type="chain" id="PRO_5045132545" evidence="1">
    <location>
        <begin position="29"/>
        <end position="142"/>
    </location>
</feature>
<keyword evidence="1" id="KW-0732">Signal</keyword>
<evidence type="ECO:0000313" key="3">
    <source>
        <dbReference type="Proteomes" id="UP001214854"/>
    </source>
</evidence>